<keyword evidence="2" id="KW-1003">Cell membrane</keyword>
<keyword evidence="9" id="KW-1185">Reference proteome</keyword>
<dbReference type="InterPro" id="IPR011701">
    <property type="entry name" value="MFS"/>
</dbReference>
<keyword evidence="5 7" id="KW-0472">Membrane</keyword>
<dbReference type="InterPro" id="IPR050375">
    <property type="entry name" value="MFS_TsgA-like"/>
</dbReference>
<dbReference type="GO" id="GO:0005886">
    <property type="term" value="C:plasma membrane"/>
    <property type="evidence" value="ECO:0007669"/>
    <property type="project" value="UniProtKB-SubCell"/>
</dbReference>
<dbReference type="PANTHER" id="PTHR43702">
    <property type="entry name" value="L-FUCOSE-PROTON SYMPORTER"/>
    <property type="match status" value="1"/>
</dbReference>
<accession>A0A5C6C6P6</accession>
<comment type="subcellular location">
    <subcellularLocation>
        <location evidence="1">Cell inner membrane</location>
        <topology evidence="1">Multi-pass membrane protein</topology>
    </subcellularLocation>
</comment>
<keyword evidence="3 7" id="KW-0812">Transmembrane</keyword>
<feature type="compositionally biased region" description="Basic and acidic residues" evidence="6">
    <location>
        <begin position="21"/>
        <end position="30"/>
    </location>
</feature>
<dbReference type="CDD" id="cd17394">
    <property type="entry name" value="MFS_FucP_like"/>
    <property type="match status" value="1"/>
</dbReference>
<feature type="region of interest" description="Disordered" evidence="6">
    <location>
        <begin position="21"/>
        <end position="40"/>
    </location>
</feature>
<dbReference type="EMBL" id="SJPU01000001">
    <property type="protein sequence ID" value="TWU19785.1"/>
    <property type="molecule type" value="Genomic_DNA"/>
</dbReference>
<dbReference type="PANTHER" id="PTHR43702:SF11">
    <property type="entry name" value="L-FUCOSE-PROTON SYMPORTER"/>
    <property type="match status" value="1"/>
</dbReference>
<gene>
    <name evidence="8" type="primary">fucP_2</name>
    <name evidence="8" type="ORF">Poly21_19630</name>
</gene>
<feature type="transmembrane region" description="Helical" evidence="7">
    <location>
        <begin position="269"/>
        <end position="289"/>
    </location>
</feature>
<reference evidence="8 9" key="1">
    <citation type="journal article" date="2020" name="Antonie Van Leeuwenhoek">
        <title>Rhodopirellula heiligendammensis sp. nov., Rhodopirellula pilleata sp. nov., and Rhodopirellula solitaria sp. nov. isolated from natural or artificial marine surfaces in Northern Germany and California, USA, and emended description of the genus Rhodopirellula.</title>
        <authorList>
            <person name="Kallscheuer N."/>
            <person name="Wiegand S."/>
            <person name="Jogler M."/>
            <person name="Boedeker C."/>
            <person name="Peeters S.H."/>
            <person name="Rast P."/>
            <person name="Heuer A."/>
            <person name="Jetten M.S.M."/>
            <person name="Rohde M."/>
            <person name="Jogler C."/>
        </authorList>
    </citation>
    <scope>NUCLEOTIDE SEQUENCE [LARGE SCALE GENOMIC DNA]</scope>
    <source>
        <strain evidence="8 9">Poly21</strain>
    </source>
</reference>
<evidence type="ECO:0000256" key="5">
    <source>
        <dbReference type="ARBA" id="ARBA00023136"/>
    </source>
</evidence>
<feature type="transmembrane region" description="Helical" evidence="7">
    <location>
        <begin position="122"/>
        <end position="141"/>
    </location>
</feature>
<dbReference type="Proteomes" id="UP000319908">
    <property type="component" value="Unassembled WGS sequence"/>
</dbReference>
<evidence type="ECO:0000256" key="2">
    <source>
        <dbReference type="ARBA" id="ARBA00022475"/>
    </source>
</evidence>
<evidence type="ECO:0000256" key="7">
    <source>
        <dbReference type="SAM" id="Phobius"/>
    </source>
</evidence>
<feature type="transmembrane region" description="Helical" evidence="7">
    <location>
        <begin position="95"/>
        <end position="115"/>
    </location>
</feature>
<dbReference type="AlphaFoldDB" id="A0A5C6C6P6"/>
<dbReference type="InterPro" id="IPR036259">
    <property type="entry name" value="MFS_trans_sf"/>
</dbReference>
<dbReference type="Gene3D" id="1.20.1250.20">
    <property type="entry name" value="MFS general substrate transporter like domains"/>
    <property type="match status" value="2"/>
</dbReference>
<organism evidence="8 9">
    <name type="scientific">Allorhodopirellula heiligendammensis</name>
    <dbReference type="NCBI Taxonomy" id="2714739"/>
    <lineage>
        <taxon>Bacteria</taxon>
        <taxon>Pseudomonadati</taxon>
        <taxon>Planctomycetota</taxon>
        <taxon>Planctomycetia</taxon>
        <taxon>Pirellulales</taxon>
        <taxon>Pirellulaceae</taxon>
        <taxon>Allorhodopirellula</taxon>
    </lineage>
</organism>
<evidence type="ECO:0000256" key="4">
    <source>
        <dbReference type="ARBA" id="ARBA00022989"/>
    </source>
</evidence>
<dbReference type="Pfam" id="PF07690">
    <property type="entry name" value="MFS_1"/>
    <property type="match status" value="1"/>
</dbReference>
<feature type="transmembrane region" description="Helical" evidence="7">
    <location>
        <begin position="473"/>
        <end position="497"/>
    </location>
</feature>
<feature type="transmembrane region" description="Helical" evidence="7">
    <location>
        <begin position="185"/>
        <end position="208"/>
    </location>
</feature>
<dbReference type="SUPFAM" id="SSF103473">
    <property type="entry name" value="MFS general substrate transporter"/>
    <property type="match status" value="1"/>
</dbReference>
<protein>
    <submittedName>
        <fullName evidence="8">L-fucose-proton symporter</fullName>
    </submittedName>
</protein>
<comment type="caution">
    <text evidence="8">The sequence shown here is derived from an EMBL/GenBank/DDBJ whole genome shotgun (WGS) entry which is preliminary data.</text>
</comment>
<evidence type="ECO:0000313" key="8">
    <source>
        <dbReference type="EMBL" id="TWU19785.1"/>
    </source>
</evidence>
<feature type="transmembrane region" description="Helical" evidence="7">
    <location>
        <begin position="354"/>
        <end position="371"/>
    </location>
</feature>
<feature type="transmembrane region" description="Helical" evidence="7">
    <location>
        <begin position="310"/>
        <end position="334"/>
    </location>
</feature>
<keyword evidence="4 7" id="KW-1133">Transmembrane helix</keyword>
<proteinExistence type="predicted"/>
<name>A0A5C6C6P6_9BACT</name>
<dbReference type="InterPro" id="IPR005275">
    <property type="entry name" value="Lfuc_symporter_FucP"/>
</dbReference>
<feature type="transmembrane region" description="Helical" evidence="7">
    <location>
        <begin position="147"/>
        <end position="164"/>
    </location>
</feature>
<evidence type="ECO:0000256" key="3">
    <source>
        <dbReference type="ARBA" id="ARBA00022692"/>
    </source>
</evidence>
<evidence type="ECO:0000256" key="1">
    <source>
        <dbReference type="ARBA" id="ARBA00004429"/>
    </source>
</evidence>
<feature type="transmembrane region" description="Helical" evidence="7">
    <location>
        <begin position="54"/>
        <end position="71"/>
    </location>
</feature>
<sequence length="506" mass="55010">MFKLLRWAMLRSRWPKEDLPTNCDAKRMSDDNPESTVAGNESTSLRPAVVPTQYIYPFILVTTLFALWGFANDITNPLVRAFKEIFLISNAQSSLVQWAFYGGYATMAIPAALVIRKVSYKSGIIIGLLLYAIGALLTIPASMMLDFNIFLVGFYVLTFGLAFLETTANPYILSMGPRETATQRLNLAQAFNPIGSLSGMVVASVFILPSLQVSEFRTAELAAHPEYSTMLPSEVDGLITTAMENHAETSPEAHQAMVAHDLNIVKTPYVVIAVIVIAVLLVFVFSKLPDTGHEEESIELKQLFKHLLTNWQYVGGVIAQTFYVGAQIMCWTFIIHYGMTLVGLSAAQAQNHNIVAMIIFLLSRFICTFILKFMQPGLLLGVLAVGGCVLTAGAIFLQGTTGLYCLIGVSACMSLMFPTIYGIALNGLSPNDAKLGSAGLIFAIVGGAFMPRYQGSLIDGEGMVIAGQALESVRVSFFLPLICFVVIAIFGFSVYLFGGRRTAEAA</sequence>
<evidence type="ECO:0000313" key="9">
    <source>
        <dbReference type="Proteomes" id="UP000319908"/>
    </source>
</evidence>
<feature type="transmembrane region" description="Helical" evidence="7">
    <location>
        <begin position="403"/>
        <end position="423"/>
    </location>
</feature>
<dbReference type="NCBIfam" id="TIGR00885">
    <property type="entry name" value="fucP"/>
    <property type="match status" value="1"/>
</dbReference>
<feature type="transmembrane region" description="Helical" evidence="7">
    <location>
        <begin position="435"/>
        <end position="453"/>
    </location>
</feature>
<dbReference type="GO" id="GO:0015535">
    <property type="term" value="F:fucose:proton symporter activity"/>
    <property type="evidence" value="ECO:0007669"/>
    <property type="project" value="InterPro"/>
</dbReference>
<evidence type="ECO:0000256" key="6">
    <source>
        <dbReference type="SAM" id="MobiDB-lite"/>
    </source>
</evidence>
<feature type="transmembrane region" description="Helical" evidence="7">
    <location>
        <begin position="378"/>
        <end position="397"/>
    </location>
</feature>